<dbReference type="EMBL" id="GGEC01052647">
    <property type="protein sequence ID" value="MBX33131.1"/>
    <property type="molecule type" value="Transcribed_RNA"/>
</dbReference>
<name>A0A2P2MSF3_RHIMU</name>
<reference evidence="1" key="1">
    <citation type="submission" date="2018-02" db="EMBL/GenBank/DDBJ databases">
        <title>Rhizophora mucronata_Transcriptome.</title>
        <authorList>
            <person name="Meera S.P."/>
            <person name="Sreeshan A."/>
            <person name="Augustine A."/>
        </authorList>
    </citation>
    <scope>NUCLEOTIDE SEQUENCE</scope>
    <source>
        <tissue evidence="1">Leaf</tissue>
    </source>
</reference>
<accession>A0A2P2MSF3</accession>
<evidence type="ECO:0000313" key="1">
    <source>
        <dbReference type="EMBL" id="MBX33131.1"/>
    </source>
</evidence>
<proteinExistence type="predicted"/>
<protein>
    <submittedName>
        <fullName evidence="1">CCR4-NOT transcription complex subunit 1</fullName>
    </submittedName>
</protein>
<organism evidence="1">
    <name type="scientific">Rhizophora mucronata</name>
    <name type="common">Asiatic mangrove</name>
    <dbReference type="NCBI Taxonomy" id="61149"/>
    <lineage>
        <taxon>Eukaryota</taxon>
        <taxon>Viridiplantae</taxon>
        <taxon>Streptophyta</taxon>
        <taxon>Embryophyta</taxon>
        <taxon>Tracheophyta</taxon>
        <taxon>Spermatophyta</taxon>
        <taxon>Magnoliopsida</taxon>
        <taxon>eudicotyledons</taxon>
        <taxon>Gunneridae</taxon>
        <taxon>Pentapetalae</taxon>
        <taxon>rosids</taxon>
        <taxon>fabids</taxon>
        <taxon>Malpighiales</taxon>
        <taxon>Rhizophoraceae</taxon>
        <taxon>Rhizophora</taxon>
    </lineage>
</organism>
<dbReference type="AlphaFoldDB" id="A0A2P2MSF3"/>
<sequence length="58" mass="6026">MAASISERMCGGSLVSGSKSIFKLGVDGSGSLILRGNALRIMLRICMQLGGIISQNVK</sequence>